<dbReference type="GO" id="GO:0008017">
    <property type="term" value="F:microtubule binding"/>
    <property type="evidence" value="ECO:0007669"/>
    <property type="project" value="InterPro"/>
</dbReference>
<feature type="compositionally biased region" description="Polar residues" evidence="1">
    <location>
        <begin position="315"/>
        <end position="327"/>
    </location>
</feature>
<dbReference type="AlphaFoldDB" id="A0A2C9V8W5"/>
<evidence type="ECO:0000256" key="1">
    <source>
        <dbReference type="SAM" id="MobiDB-lite"/>
    </source>
</evidence>
<feature type="compositionally biased region" description="Basic and acidic residues" evidence="1">
    <location>
        <begin position="161"/>
        <end position="179"/>
    </location>
</feature>
<organism evidence="2">
    <name type="scientific">Manihot esculenta</name>
    <name type="common">Cassava</name>
    <name type="synonym">Jatropha manihot</name>
    <dbReference type="NCBI Taxonomy" id="3983"/>
    <lineage>
        <taxon>Eukaryota</taxon>
        <taxon>Viridiplantae</taxon>
        <taxon>Streptophyta</taxon>
        <taxon>Embryophyta</taxon>
        <taxon>Tracheophyta</taxon>
        <taxon>Spermatophyta</taxon>
        <taxon>Magnoliopsida</taxon>
        <taxon>eudicotyledons</taxon>
        <taxon>Gunneridae</taxon>
        <taxon>Pentapetalae</taxon>
        <taxon>rosids</taxon>
        <taxon>fabids</taxon>
        <taxon>Malpighiales</taxon>
        <taxon>Euphorbiaceae</taxon>
        <taxon>Crotonoideae</taxon>
        <taxon>Manihoteae</taxon>
        <taxon>Manihot</taxon>
    </lineage>
</organism>
<feature type="compositionally biased region" description="Polar residues" evidence="1">
    <location>
        <begin position="73"/>
        <end position="118"/>
    </location>
</feature>
<dbReference type="InterPro" id="IPR045882">
    <property type="entry name" value="GPT1/2"/>
</dbReference>
<evidence type="ECO:0000313" key="2">
    <source>
        <dbReference type="EMBL" id="OAY41186.1"/>
    </source>
</evidence>
<feature type="compositionally biased region" description="Basic and acidic residues" evidence="1">
    <location>
        <begin position="345"/>
        <end position="364"/>
    </location>
</feature>
<proteinExistence type="predicted"/>
<dbReference type="EMBL" id="CM004395">
    <property type="protein sequence ID" value="OAY41186.1"/>
    <property type="molecule type" value="Genomic_DNA"/>
</dbReference>
<reference evidence="2" key="1">
    <citation type="submission" date="2016-02" db="EMBL/GenBank/DDBJ databases">
        <title>WGS assembly of Manihot esculenta.</title>
        <authorList>
            <person name="Bredeson J.V."/>
            <person name="Prochnik S.E."/>
            <person name="Lyons J.B."/>
            <person name="Schmutz J."/>
            <person name="Grimwood J."/>
            <person name="Vrebalov J."/>
            <person name="Bart R.S."/>
            <person name="Amuge T."/>
            <person name="Ferguson M.E."/>
            <person name="Green R."/>
            <person name="Putnam N."/>
            <person name="Stites J."/>
            <person name="Rounsley S."/>
            <person name="Rokhsar D.S."/>
        </authorList>
    </citation>
    <scope>NUCLEOTIDE SEQUENCE [LARGE SCALE GENOMIC DNA]</scope>
    <source>
        <tissue evidence="2">Leaf</tissue>
    </source>
</reference>
<protein>
    <submittedName>
        <fullName evidence="2">Uncharacterized protein</fullName>
    </submittedName>
</protein>
<feature type="region of interest" description="Disordered" evidence="1">
    <location>
        <begin position="1"/>
        <end position="31"/>
    </location>
</feature>
<dbReference type="PANTHER" id="PTHR33737:SF2">
    <property type="entry name" value="OS12G0102700 PROTEIN"/>
    <property type="match status" value="1"/>
</dbReference>
<feature type="compositionally biased region" description="Polar residues" evidence="1">
    <location>
        <begin position="256"/>
        <end position="282"/>
    </location>
</feature>
<name>A0A2C9V8W5_MANES</name>
<feature type="compositionally biased region" description="Low complexity" evidence="1">
    <location>
        <begin position="298"/>
        <end position="314"/>
    </location>
</feature>
<gene>
    <name evidence="2" type="ORF">MANES_09G080700</name>
</gene>
<dbReference type="PANTHER" id="PTHR33737">
    <property type="entry name" value="OS05G0121800 PROTEIN"/>
    <property type="match status" value="1"/>
</dbReference>
<feature type="region of interest" description="Disordered" evidence="1">
    <location>
        <begin position="151"/>
        <end position="282"/>
    </location>
</feature>
<sequence>MISGTEKGGKNNVLPGIEEDIRRSTDSISSFTTDNSTLATLEDDLFGDIRASIQKSSKASKATISYGEVGSRVNESQHNKSSMKANVVSQNKLTPKSATDKTNVVSKGSQEQANQVSPQALKAGCKNGESTSFCKPPKIVGRVSPMLTSANKRASLGVNRVKMEKDSAKPSTDHSDNPKKFTVAGRGTKLPTMGGSRNTLPKSTLPSKSSLQSSVASKTELTTPSSSVDSLESLSSESSTTRSLNSVKRKTDSRTGNRSSTVSTVKSTLRTASRSKNQSVTSHISPYLKSVTKLSSSVSPSSSISEWSLESVSPTSTLNKRTNSSRPTLDIASCEDALDNGDAPRVFDSKNHSGERGSVGHDTHVIGLPSESGKRASIGAGALGHLDSIKPSRLRMPSPKIGFFDGARSTVRSPGGSMQSQPAVPNGLPRYRVRNVSLSGGSNEAKLGKSQPARAALAVRAAKTCAQQPVCSTSTNGKYCPGMPPKVQNKMSPGNSGQRNLKVEKITAEDCDTVNTILSQKVGEKEILGSLSNTSEKGLDLAQQVEAINIHREIQQKPVLDCSLHQVSTSGKVNV</sequence>
<feature type="region of interest" description="Disordered" evidence="1">
    <location>
        <begin position="340"/>
        <end position="374"/>
    </location>
</feature>
<dbReference type="STRING" id="3983.A0A2C9V8W5"/>
<feature type="compositionally biased region" description="Low complexity" evidence="1">
    <location>
        <begin position="199"/>
        <end position="246"/>
    </location>
</feature>
<feature type="region of interest" description="Disordered" evidence="1">
    <location>
        <begin position="60"/>
        <end position="118"/>
    </location>
</feature>
<accession>A0A2C9V8W5</accession>
<feature type="region of interest" description="Disordered" evidence="1">
    <location>
        <begin position="298"/>
        <end position="327"/>
    </location>
</feature>